<dbReference type="EMBL" id="VOAP01000016">
    <property type="protein sequence ID" value="TWO19721.1"/>
    <property type="molecule type" value="Genomic_DNA"/>
</dbReference>
<dbReference type="GO" id="GO:0046872">
    <property type="term" value="F:metal ion binding"/>
    <property type="evidence" value="ECO:0007669"/>
    <property type="project" value="UniProtKB-KW"/>
</dbReference>
<dbReference type="InterPro" id="IPR051453">
    <property type="entry name" value="MBL_Glyoxalase_II"/>
</dbReference>
<sequence>MQILSRAFGDLATNCYIVENNGKEVIIDPGDGAYEYVVKICKNPVAILNTHCHFDHIYDDLLLKNKFNIPIYVPKDDAFLCEADPFGVVRDKFTPDFLVDHDETINLADLEFKFLHFPGHTPGCSMIEVNDVVFSGDFIFKGSIGRYDFPFSNPKDMKNSLIKAIKLKNYTIYPGHGFATSLDEERQNLSKFLNHF</sequence>
<evidence type="ECO:0000313" key="7">
    <source>
        <dbReference type="Proteomes" id="UP000321812"/>
    </source>
</evidence>
<dbReference type="PANTHER" id="PTHR46233">
    <property type="entry name" value="HYDROXYACYLGLUTATHIONE HYDROLASE GLOC"/>
    <property type="match status" value="1"/>
</dbReference>
<reference evidence="6 7" key="1">
    <citation type="submission" date="2019-07" db="EMBL/GenBank/DDBJ databases">
        <title>Rapid identification of Enteric Bacteria from Whole Genome Sequences (WGS) using Average Nucleotide Identity (ANI).</title>
        <authorList>
            <person name="Lane C."/>
        </authorList>
    </citation>
    <scope>NUCLEOTIDE SEQUENCE [LARGE SCALE GENOMIC DNA]</scope>
    <source>
        <strain evidence="6 7">D2411</strain>
    </source>
</reference>
<feature type="domain" description="Metallo-beta-lactamase" evidence="5">
    <location>
        <begin position="12"/>
        <end position="176"/>
    </location>
</feature>
<keyword evidence="2" id="KW-0479">Metal-binding</keyword>
<evidence type="ECO:0000256" key="2">
    <source>
        <dbReference type="ARBA" id="ARBA00022723"/>
    </source>
</evidence>
<dbReference type="InterPro" id="IPR001279">
    <property type="entry name" value="Metallo-B-lactamas"/>
</dbReference>
<evidence type="ECO:0000256" key="3">
    <source>
        <dbReference type="ARBA" id="ARBA00022801"/>
    </source>
</evidence>
<evidence type="ECO:0000256" key="1">
    <source>
        <dbReference type="ARBA" id="ARBA00001947"/>
    </source>
</evidence>
<dbReference type="AlphaFoldDB" id="A0A562XC64"/>
<dbReference type="SUPFAM" id="SSF56281">
    <property type="entry name" value="Metallo-hydrolase/oxidoreductase"/>
    <property type="match status" value="1"/>
</dbReference>
<dbReference type="Proteomes" id="UP000321812">
    <property type="component" value="Unassembled WGS sequence"/>
</dbReference>
<dbReference type="CDD" id="cd06262">
    <property type="entry name" value="metallo-hydrolase-like_MBL-fold"/>
    <property type="match status" value="1"/>
</dbReference>
<gene>
    <name evidence="6" type="ORF">YZ82_06425</name>
</gene>
<dbReference type="Pfam" id="PF00753">
    <property type="entry name" value="Lactamase_B"/>
    <property type="match status" value="1"/>
</dbReference>
<keyword evidence="3 6" id="KW-0378">Hydrolase</keyword>
<keyword evidence="4" id="KW-0862">Zinc</keyword>
<proteinExistence type="predicted"/>
<protein>
    <submittedName>
        <fullName evidence="6">MBL fold metallo-hydrolase</fullName>
    </submittedName>
</protein>
<dbReference type="GO" id="GO:0016787">
    <property type="term" value="F:hydrolase activity"/>
    <property type="evidence" value="ECO:0007669"/>
    <property type="project" value="UniProtKB-KW"/>
</dbReference>
<dbReference type="RefSeq" id="WP_111995402.1">
    <property type="nucleotide sequence ID" value="NZ_VOAP01000016.1"/>
</dbReference>
<organism evidence="6 7">
    <name type="scientific">Campylobacter hyointestinalis</name>
    <dbReference type="NCBI Taxonomy" id="198"/>
    <lineage>
        <taxon>Bacteria</taxon>
        <taxon>Pseudomonadati</taxon>
        <taxon>Campylobacterota</taxon>
        <taxon>Epsilonproteobacteria</taxon>
        <taxon>Campylobacterales</taxon>
        <taxon>Campylobacteraceae</taxon>
        <taxon>Campylobacter</taxon>
    </lineage>
</organism>
<dbReference type="Gene3D" id="3.60.15.10">
    <property type="entry name" value="Ribonuclease Z/Hydroxyacylglutathione hydrolase-like"/>
    <property type="match status" value="1"/>
</dbReference>
<evidence type="ECO:0000259" key="5">
    <source>
        <dbReference type="SMART" id="SM00849"/>
    </source>
</evidence>
<dbReference type="SMART" id="SM00849">
    <property type="entry name" value="Lactamase_B"/>
    <property type="match status" value="1"/>
</dbReference>
<accession>A0A562XC64</accession>
<evidence type="ECO:0000256" key="4">
    <source>
        <dbReference type="ARBA" id="ARBA00022833"/>
    </source>
</evidence>
<dbReference type="PANTHER" id="PTHR46233:SF3">
    <property type="entry name" value="HYDROXYACYLGLUTATHIONE HYDROLASE GLOC"/>
    <property type="match status" value="1"/>
</dbReference>
<comment type="cofactor">
    <cofactor evidence="1">
        <name>Zn(2+)</name>
        <dbReference type="ChEBI" id="CHEBI:29105"/>
    </cofactor>
</comment>
<name>A0A562XC64_CAMHY</name>
<dbReference type="InterPro" id="IPR036866">
    <property type="entry name" value="RibonucZ/Hydroxyglut_hydro"/>
</dbReference>
<comment type="caution">
    <text evidence="6">The sequence shown here is derived from an EMBL/GenBank/DDBJ whole genome shotgun (WGS) entry which is preliminary data.</text>
</comment>
<evidence type="ECO:0000313" key="6">
    <source>
        <dbReference type="EMBL" id="TWO19721.1"/>
    </source>
</evidence>